<dbReference type="Proteomes" id="UP000230956">
    <property type="component" value="Unassembled WGS sequence"/>
</dbReference>
<dbReference type="EMBL" id="PFNG01000045">
    <property type="protein sequence ID" value="PIZ41694.1"/>
    <property type="molecule type" value="Genomic_DNA"/>
</dbReference>
<sequence>MGNLTKKVKKKKSRKTKAKIASLVTISLAMGFLNTAAAFYLRQVYNAKTLLPPTGISRRDVIFNVGDITILDKAVALKILVDSDLLIAEEIRQVAIVALLVAFVYLLGKDMLDRVGLFIFIGGLSSLLYYVFLFAFTRWPSSLLSKDIIAVV</sequence>
<evidence type="ECO:0000313" key="2">
    <source>
        <dbReference type="EMBL" id="PIZ41694.1"/>
    </source>
</evidence>
<evidence type="ECO:0000313" key="3">
    <source>
        <dbReference type="Proteomes" id="UP000230956"/>
    </source>
</evidence>
<feature type="non-terminal residue" evidence="2">
    <location>
        <position position="152"/>
    </location>
</feature>
<evidence type="ECO:0000256" key="1">
    <source>
        <dbReference type="SAM" id="Phobius"/>
    </source>
</evidence>
<comment type="caution">
    <text evidence="2">The sequence shown here is derived from an EMBL/GenBank/DDBJ whole genome shotgun (WGS) entry which is preliminary data.</text>
</comment>
<feature type="transmembrane region" description="Helical" evidence="1">
    <location>
        <begin position="91"/>
        <end position="108"/>
    </location>
</feature>
<gene>
    <name evidence="2" type="ORF">COY37_01895</name>
</gene>
<name>A0A2M7T9Z6_9ACTN</name>
<keyword evidence="1" id="KW-0472">Membrane</keyword>
<keyword evidence="1" id="KW-0812">Transmembrane</keyword>
<keyword evidence="1" id="KW-1133">Transmembrane helix</keyword>
<organism evidence="2 3">
    <name type="scientific">Candidatus Aquicultor secundus</name>
    <dbReference type="NCBI Taxonomy" id="1973895"/>
    <lineage>
        <taxon>Bacteria</taxon>
        <taxon>Bacillati</taxon>
        <taxon>Actinomycetota</taxon>
        <taxon>Candidatus Aquicultoria</taxon>
        <taxon>Candidatus Aquicultorales</taxon>
        <taxon>Candidatus Aquicultoraceae</taxon>
        <taxon>Candidatus Aquicultor</taxon>
    </lineage>
</organism>
<reference evidence="3" key="1">
    <citation type="submission" date="2017-09" db="EMBL/GenBank/DDBJ databases">
        <title>Depth-based differentiation of microbial function through sediment-hosted aquifers and enrichment of novel symbionts in the deep terrestrial subsurface.</title>
        <authorList>
            <person name="Probst A.J."/>
            <person name="Ladd B."/>
            <person name="Jarett J.K."/>
            <person name="Geller-Mcgrath D.E."/>
            <person name="Sieber C.M.K."/>
            <person name="Emerson J.B."/>
            <person name="Anantharaman K."/>
            <person name="Thomas B.C."/>
            <person name="Malmstrom R."/>
            <person name="Stieglmeier M."/>
            <person name="Klingl A."/>
            <person name="Woyke T."/>
            <person name="Ryan C.M."/>
            <person name="Banfield J.F."/>
        </authorList>
    </citation>
    <scope>NUCLEOTIDE SEQUENCE [LARGE SCALE GENOMIC DNA]</scope>
</reference>
<protein>
    <submittedName>
        <fullName evidence="2">Uncharacterized protein</fullName>
    </submittedName>
</protein>
<dbReference type="AlphaFoldDB" id="A0A2M7T9Z6"/>
<feature type="transmembrane region" description="Helical" evidence="1">
    <location>
        <begin position="20"/>
        <end position="41"/>
    </location>
</feature>
<proteinExistence type="predicted"/>
<accession>A0A2M7T9Z6</accession>
<feature type="transmembrane region" description="Helical" evidence="1">
    <location>
        <begin position="115"/>
        <end position="136"/>
    </location>
</feature>